<evidence type="ECO:0000313" key="2">
    <source>
        <dbReference type="Proteomes" id="UP001190700"/>
    </source>
</evidence>
<keyword evidence="2" id="KW-1185">Reference proteome</keyword>
<reference evidence="1 2" key="1">
    <citation type="journal article" date="2015" name="Genome Biol. Evol.">
        <title>Comparative Genomics of a Bacterivorous Green Alga Reveals Evolutionary Causalities and Consequences of Phago-Mixotrophic Mode of Nutrition.</title>
        <authorList>
            <person name="Burns J.A."/>
            <person name="Paasch A."/>
            <person name="Narechania A."/>
            <person name="Kim E."/>
        </authorList>
    </citation>
    <scope>NUCLEOTIDE SEQUENCE [LARGE SCALE GENOMIC DNA]</scope>
    <source>
        <strain evidence="1 2">PLY_AMNH</strain>
    </source>
</reference>
<dbReference type="Proteomes" id="UP001190700">
    <property type="component" value="Unassembled WGS sequence"/>
</dbReference>
<comment type="caution">
    <text evidence="1">The sequence shown here is derived from an EMBL/GenBank/DDBJ whole genome shotgun (WGS) entry which is preliminary data.</text>
</comment>
<dbReference type="EMBL" id="LGRX02002588">
    <property type="protein sequence ID" value="KAK3283903.1"/>
    <property type="molecule type" value="Genomic_DNA"/>
</dbReference>
<accession>A0AAE0GTI5</accession>
<sequence length="183" mass="19541">MQEVATQGMASRSTTLTHDTDFTVSLAGLRRIQVYPDDYSENSMCLKEDSIRDKVFTHAADDYALWWEAFAPGRTPEALLAPELPPPPAAGITAALSLPPPNPSSAVDLVVPAPSAVEPAAATMTSVMENPLSDPALEGPPPPEAASLQNFAQDFGWHHNSFAAAGFTEDDFSYPALHPPKLN</sequence>
<protein>
    <submittedName>
        <fullName evidence="1">Uncharacterized protein</fullName>
    </submittedName>
</protein>
<proteinExistence type="predicted"/>
<dbReference type="AlphaFoldDB" id="A0AAE0GTI5"/>
<evidence type="ECO:0000313" key="1">
    <source>
        <dbReference type="EMBL" id="KAK3283903.1"/>
    </source>
</evidence>
<name>A0AAE0GTI5_9CHLO</name>
<gene>
    <name evidence="1" type="ORF">CYMTET_8420</name>
</gene>
<organism evidence="1 2">
    <name type="scientific">Cymbomonas tetramitiformis</name>
    <dbReference type="NCBI Taxonomy" id="36881"/>
    <lineage>
        <taxon>Eukaryota</taxon>
        <taxon>Viridiplantae</taxon>
        <taxon>Chlorophyta</taxon>
        <taxon>Pyramimonadophyceae</taxon>
        <taxon>Pyramimonadales</taxon>
        <taxon>Pyramimonadaceae</taxon>
        <taxon>Cymbomonas</taxon>
    </lineage>
</organism>